<keyword evidence="3" id="KW-0793">Thylakoid</keyword>
<comment type="caution">
    <text evidence="6">The sequence shown here is derived from an EMBL/GenBank/DDBJ whole genome shotgun (WGS) entry which is preliminary data.</text>
</comment>
<dbReference type="GO" id="GO:0019898">
    <property type="term" value="C:extrinsic component of membrane"/>
    <property type="evidence" value="ECO:0007669"/>
    <property type="project" value="InterPro"/>
</dbReference>
<dbReference type="SUPFAM" id="SSF81585">
    <property type="entry name" value="PsbU/PolX domain-like"/>
    <property type="match status" value="1"/>
</dbReference>
<organism evidence="6 7">
    <name type="scientific">Adonisia turfae CCMR0081</name>
    <dbReference type="NCBI Taxonomy" id="2292702"/>
    <lineage>
        <taxon>Bacteria</taxon>
        <taxon>Bacillati</taxon>
        <taxon>Cyanobacteriota</taxon>
        <taxon>Adonisia</taxon>
        <taxon>Adonisia turfae</taxon>
    </lineage>
</organism>
<dbReference type="GO" id="GO:0009654">
    <property type="term" value="C:photosystem II oxygen evolving complex"/>
    <property type="evidence" value="ECO:0007669"/>
    <property type="project" value="InterPro"/>
</dbReference>
<evidence type="ECO:0000256" key="1">
    <source>
        <dbReference type="ARBA" id="ARBA00004170"/>
    </source>
</evidence>
<proteinExistence type="inferred from homology"/>
<dbReference type="Gene3D" id="1.10.150.320">
    <property type="entry name" value="Photosystem II 12 kDa extrinsic protein"/>
    <property type="match status" value="1"/>
</dbReference>
<accession>A0A6M0RYA3</accession>
<keyword evidence="7" id="KW-1185">Reference proteome</keyword>
<protein>
    <submittedName>
        <fullName evidence="6">Uncharacterized protein</fullName>
    </submittedName>
</protein>
<dbReference type="Pfam" id="PF06514">
    <property type="entry name" value="PsbU"/>
    <property type="match status" value="1"/>
</dbReference>
<reference evidence="6 7" key="1">
    <citation type="journal article" date="2020" name="Microb. Ecol.">
        <title>Ecogenomics of the Marine Benthic Filamentous Cyanobacterium Adonisia.</title>
        <authorList>
            <person name="Walter J.M."/>
            <person name="Coutinho F.H."/>
            <person name="Leomil L."/>
            <person name="Hargreaves P.I."/>
            <person name="Campeao M.E."/>
            <person name="Vieira V.V."/>
            <person name="Silva B.S."/>
            <person name="Fistarol G.O."/>
            <person name="Salomon P.S."/>
            <person name="Sawabe T."/>
            <person name="Mino S."/>
            <person name="Hosokawa M."/>
            <person name="Miyashita H."/>
            <person name="Maruyama F."/>
            <person name="van Verk M.C."/>
            <person name="Dutilh B.E."/>
            <person name="Thompson C.C."/>
            <person name="Thompson F.L."/>
        </authorList>
    </citation>
    <scope>NUCLEOTIDE SEQUENCE [LARGE SCALE GENOMIC DNA]</scope>
    <source>
        <strain evidence="6 7">CCMR0081</strain>
    </source>
</reference>
<evidence type="ECO:0000256" key="4">
    <source>
        <dbReference type="ARBA" id="ARBA00023136"/>
    </source>
</evidence>
<evidence type="ECO:0000256" key="5">
    <source>
        <dbReference type="ARBA" id="ARBA00023276"/>
    </source>
</evidence>
<dbReference type="GO" id="GO:0015979">
    <property type="term" value="P:photosynthesis"/>
    <property type="evidence" value="ECO:0007669"/>
    <property type="project" value="InterPro"/>
</dbReference>
<gene>
    <name evidence="6" type="ORF">DXZ20_35770</name>
</gene>
<evidence type="ECO:0000256" key="2">
    <source>
        <dbReference type="ARBA" id="ARBA00010827"/>
    </source>
</evidence>
<sequence>MYPTLARKIIANAPFNTVEDVLNMPGLSEREIDILKDNLENFVVTPSEPALIEGGDRINPGIYK</sequence>
<name>A0A6M0RYA3_9CYAN</name>
<dbReference type="NCBIfam" id="NF002708">
    <property type="entry name" value="PRK02515.1"/>
    <property type="match status" value="1"/>
</dbReference>
<evidence type="ECO:0000313" key="6">
    <source>
        <dbReference type="EMBL" id="NEZ60900.1"/>
    </source>
</evidence>
<keyword evidence="5" id="KW-0602">Photosynthesis</keyword>
<dbReference type="EMBL" id="QXHD01000004">
    <property type="protein sequence ID" value="NEZ60900.1"/>
    <property type="molecule type" value="Genomic_DNA"/>
</dbReference>
<comment type="subcellular location">
    <subcellularLocation>
        <location evidence="1">Membrane</location>
        <topology evidence="1">Peripheral membrane protein</topology>
    </subcellularLocation>
</comment>
<dbReference type="InterPro" id="IPR010527">
    <property type="entry name" value="PSII_PsbU"/>
</dbReference>
<dbReference type="AlphaFoldDB" id="A0A6M0RYA3"/>
<keyword evidence="5" id="KW-0604">Photosystem II</keyword>
<dbReference type="GO" id="GO:0042549">
    <property type="term" value="P:photosystem II stabilization"/>
    <property type="evidence" value="ECO:0007669"/>
    <property type="project" value="InterPro"/>
</dbReference>
<evidence type="ECO:0000313" key="7">
    <source>
        <dbReference type="Proteomes" id="UP000481033"/>
    </source>
</evidence>
<dbReference type="Proteomes" id="UP000481033">
    <property type="component" value="Unassembled WGS sequence"/>
</dbReference>
<keyword evidence="4" id="KW-0472">Membrane</keyword>
<dbReference type="RefSeq" id="WP_163671891.1">
    <property type="nucleotide sequence ID" value="NZ_QXHD01000004.1"/>
</dbReference>
<evidence type="ECO:0000256" key="3">
    <source>
        <dbReference type="ARBA" id="ARBA00023078"/>
    </source>
</evidence>
<comment type="similarity">
    <text evidence="2">Belongs to the PsbU family.</text>
</comment>